<name>A0A5B7BX67_DAVIN</name>
<evidence type="ECO:0000313" key="8">
    <source>
        <dbReference type="EMBL" id="MPA71703.1"/>
    </source>
</evidence>
<dbReference type="InterPro" id="IPR007656">
    <property type="entry name" value="GTD-bd"/>
</dbReference>
<evidence type="ECO:0000256" key="2">
    <source>
        <dbReference type="ARBA" id="ARBA00022692"/>
    </source>
</evidence>
<dbReference type="PANTHER" id="PTHR31422">
    <property type="entry name" value="BNAANNG28530D PROTEIN"/>
    <property type="match status" value="1"/>
</dbReference>
<keyword evidence="5" id="KW-0175">Coiled coil</keyword>
<dbReference type="Pfam" id="PF04576">
    <property type="entry name" value="Zein-binding"/>
    <property type="match status" value="1"/>
</dbReference>
<evidence type="ECO:0000259" key="7">
    <source>
        <dbReference type="PROSITE" id="PS51775"/>
    </source>
</evidence>
<dbReference type="GO" id="GO:0016020">
    <property type="term" value="C:membrane"/>
    <property type="evidence" value="ECO:0007669"/>
    <property type="project" value="UniProtKB-SubCell"/>
</dbReference>
<feature type="domain" description="GTD-binding" evidence="7">
    <location>
        <begin position="178"/>
        <end position="276"/>
    </location>
</feature>
<sequence>MKIRGHFGLLFIVCSVLEFYKRFLEYFVGFFLMECISCLKFLGQNSDFGCGFLVFGCFSQLLDLLGLFLLFGFLLKVLQYGCLCKGLIQFLCDFRGKSSDLRIGVCSKNGFDGTCNSKISFCKCRLLNFLKNSDPPAIDKLEETKQIVNGNGDVKAMIVLDEEYDDGDEQESYGEDEVDVMALKKLVKIERRRANAACLELEKERTAAATAVEEAMAMILRLQNEKSLIEMEASQFRRLAEDKQLHDQQVIQSLRWIVMKHESERSLLEDQLRLFRRKLKLYMKDDEEDQSEEADEFLGFANSNIEDGLDDALISSLDMDLSPLGKKEETDQNPRTACAPE</sequence>
<evidence type="ECO:0000256" key="5">
    <source>
        <dbReference type="SAM" id="Coils"/>
    </source>
</evidence>
<dbReference type="PROSITE" id="PS51775">
    <property type="entry name" value="GTD_BINDING"/>
    <property type="match status" value="1"/>
</dbReference>
<keyword evidence="2 6" id="KW-0812">Transmembrane</keyword>
<evidence type="ECO:0000256" key="1">
    <source>
        <dbReference type="ARBA" id="ARBA00004370"/>
    </source>
</evidence>
<feature type="transmembrane region" description="Helical" evidence="6">
    <location>
        <begin position="50"/>
        <end position="75"/>
    </location>
</feature>
<feature type="coiled-coil region" evidence="5">
    <location>
        <begin position="184"/>
        <end position="232"/>
    </location>
</feature>
<reference evidence="8" key="1">
    <citation type="submission" date="2019-08" db="EMBL/GenBank/DDBJ databases">
        <title>Reference gene set and small RNA set construction with multiple tissues from Davidia involucrata Baill.</title>
        <authorList>
            <person name="Yang H."/>
            <person name="Zhou C."/>
            <person name="Li G."/>
            <person name="Wang J."/>
            <person name="Gao P."/>
            <person name="Wang M."/>
            <person name="Wang R."/>
            <person name="Zhao Y."/>
        </authorList>
    </citation>
    <scope>NUCLEOTIDE SEQUENCE</scope>
    <source>
        <tissue evidence="8">Mixed with DoveR01_LX</tissue>
    </source>
</reference>
<evidence type="ECO:0000256" key="4">
    <source>
        <dbReference type="ARBA" id="ARBA00023136"/>
    </source>
</evidence>
<evidence type="ECO:0000256" key="6">
    <source>
        <dbReference type="SAM" id="Phobius"/>
    </source>
</evidence>
<evidence type="ECO:0000256" key="3">
    <source>
        <dbReference type="ARBA" id="ARBA00022989"/>
    </source>
</evidence>
<protein>
    <recommendedName>
        <fullName evidence="7">GTD-binding domain-containing protein</fullName>
    </recommendedName>
</protein>
<dbReference type="AlphaFoldDB" id="A0A5B7BX67"/>
<dbReference type="GO" id="GO:0080115">
    <property type="term" value="F:myosin XI tail binding"/>
    <property type="evidence" value="ECO:0007669"/>
    <property type="project" value="UniProtKB-ARBA"/>
</dbReference>
<keyword evidence="4 6" id="KW-0472">Membrane</keyword>
<dbReference type="EMBL" id="GHES01041144">
    <property type="protein sequence ID" value="MPA71703.1"/>
    <property type="molecule type" value="Transcribed_RNA"/>
</dbReference>
<dbReference type="PANTHER" id="PTHR31422:SF2">
    <property type="entry name" value="PROTEIN FLOURY 1-LIKE"/>
    <property type="match status" value="1"/>
</dbReference>
<organism evidence="8">
    <name type="scientific">Davidia involucrata</name>
    <name type="common">Dove tree</name>
    <dbReference type="NCBI Taxonomy" id="16924"/>
    <lineage>
        <taxon>Eukaryota</taxon>
        <taxon>Viridiplantae</taxon>
        <taxon>Streptophyta</taxon>
        <taxon>Embryophyta</taxon>
        <taxon>Tracheophyta</taxon>
        <taxon>Spermatophyta</taxon>
        <taxon>Magnoliopsida</taxon>
        <taxon>eudicotyledons</taxon>
        <taxon>Gunneridae</taxon>
        <taxon>Pentapetalae</taxon>
        <taxon>asterids</taxon>
        <taxon>Cornales</taxon>
        <taxon>Nyssaceae</taxon>
        <taxon>Davidia</taxon>
    </lineage>
</organism>
<proteinExistence type="predicted"/>
<gene>
    <name evidence="8" type="ORF">Din_041144</name>
</gene>
<accession>A0A5B7BX67</accession>
<keyword evidence="3 6" id="KW-1133">Transmembrane helix</keyword>
<comment type="subcellular location">
    <subcellularLocation>
        <location evidence="1">Membrane</location>
    </subcellularLocation>
</comment>